<gene>
    <name evidence="8" type="ORF">GHT06_015279</name>
</gene>
<feature type="transmembrane region" description="Helical" evidence="7">
    <location>
        <begin position="240"/>
        <end position="261"/>
    </location>
</feature>
<dbReference type="GO" id="GO:0070782">
    <property type="term" value="P:phosphatidylserine exposure on apoptotic cell surface"/>
    <property type="evidence" value="ECO:0007669"/>
    <property type="project" value="TreeGrafter"/>
</dbReference>
<protein>
    <recommendedName>
        <fullName evidence="7">XK-related protein</fullName>
    </recommendedName>
</protein>
<accession>A0AAD5KR13</accession>
<dbReference type="AlphaFoldDB" id="A0AAD5KR13"/>
<dbReference type="Pfam" id="PF09815">
    <property type="entry name" value="XK-related"/>
    <property type="match status" value="1"/>
</dbReference>
<reference evidence="8 9" key="1">
    <citation type="submission" date="2022-05" db="EMBL/GenBank/DDBJ databases">
        <title>A multi-omics perspective on studying reproductive biology in Daphnia sinensis.</title>
        <authorList>
            <person name="Jia J."/>
        </authorList>
    </citation>
    <scope>NUCLEOTIDE SEQUENCE [LARGE SCALE GENOMIC DNA]</scope>
    <source>
        <strain evidence="8 9">WSL</strain>
    </source>
</reference>
<dbReference type="GO" id="GO:0005886">
    <property type="term" value="C:plasma membrane"/>
    <property type="evidence" value="ECO:0007669"/>
    <property type="project" value="UniProtKB-SubCell"/>
</dbReference>
<evidence type="ECO:0000256" key="5">
    <source>
        <dbReference type="ARBA" id="ARBA00022989"/>
    </source>
</evidence>
<dbReference type="PANTHER" id="PTHR16024:SF6">
    <property type="entry name" value="XK-RELATED PROTEIN"/>
    <property type="match status" value="1"/>
</dbReference>
<feature type="transmembrane region" description="Helical" evidence="7">
    <location>
        <begin position="213"/>
        <end position="233"/>
    </location>
</feature>
<feature type="transmembrane region" description="Helical" evidence="7">
    <location>
        <begin position="267"/>
        <end position="285"/>
    </location>
</feature>
<feature type="transmembrane region" description="Helical" evidence="7">
    <location>
        <begin position="129"/>
        <end position="161"/>
    </location>
</feature>
<feature type="transmembrane region" description="Helical" evidence="7">
    <location>
        <begin position="7"/>
        <end position="31"/>
    </location>
</feature>
<feature type="transmembrane region" description="Helical" evidence="7">
    <location>
        <begin position="297"/>
        <end position="315"/>
    </location>
</feature>
<proteinExistence type="inferred from homology"/>
<evidence type="ECO:0000313" key="9">
    <source>
        <dbReference type="Proteomes" id="UP000820818"/>
    </source>
</evidence>
<evidence type="ECO:0000313" key="8">
    <source>
        <dbReference type="EMBL" id="KAI9558492.1"/>
    </source>
</evidence>
<comment type="subcellular location">
    <subcellularLocation>
        <location evidence="1">Cell membrane</location>
        <topology evidence="1">Multi-pass membrane protein</topology>
    </subcellularLocation>
    <subcellularLocation>
        <location evidence="7">Membrane</location>
        <topology evidence="7">Multi-pass membrane protein</topology>
    </subcellularLocation>
</comment>
<dbReference type="GO" id="GO:1902742">
    <property type="term" value="P:apoptotic process involved in development"/>
    <property type="evidence" value="ECO:0007669"/>
    <property type="project" value="TreeGrafter"/>
</dbReference>
<evidence type="ECO:0000256" key="3">
    <source>
        <dbReference type="ARBA" id="ARBA00022475"/>
    </source>
</evidence>
<feature type="transmembrane region" description="Helical" evidence="7">
    <location>
        <begin position="335"/>
        <end position="356"/>
    </location>
</feature>
<name>A0AAD5KR13_9CRUS</name>
<keyword evidence="9" id="KW-1185">Reference proteome</keyword>
<evidence type="ECO:0000256" key="4">
    <source>
        <dbReference type="ARBA" id="ARBA00022692"/>
    </source>
</evidence>
<dbReference type="PANTHER" id="PTHR16024">
    <property type="entry name" value="XK-RELATED PROTEIN"/>
    <property type="match status" value="1"/>
</dbReference>
<sequence length="378" mass="43497">MERGRRLFLLDFFLVTASLVTHVVDFLISGYTAYKHFCMRNYSIVAVTALLAFVPGFITSILSCFWLARGSPQSVRPKLPTLFHVFRILSVVFLNSPVSGYVNALYYLFKRHQALLKGELEALQRSWELMVACMMEVTILRLYFAFLNTCPQLILQIYFWLQMETKANSSEGWLEILVATNSMISISIAATTYDRTFLQNQPDKEIMRFSATVLLFFVHFFNLGARLLAISLFTSLSVEYVALLLGIHWIVMVAWLMLPVLKSSLQFEKILAIMALGVAFVFAFIKSEGSRTRRKYAFYYTISLVGNTSMMVMWFKHGSYPNSPDIPNFMESWIYYLGLTCHYVFFFTGIVFLVLYHMSLLPGRAASVEMRLSERLPN</sequence>
<evidence type="ECO:0000256" key="7">
    <source>
        <dbReference type="RuleBase" id="RU910716"/>
    </source>
</evidence>
<dbReference type="Proteomes" id="UP000820818">
    <property type="component" value="Linkage Group LG5"/>
</dbReference>
<dbReference type="InterPro" id="IPR018629">
    <property type="entry name" value="XK-rel"/>
</dbReference>
<organism evidence="8 9">
    <name type="scientific">Daphnia sinensis</name>
    <dbReference type="NCBI Taxonomy" id="1820382"/>
    <lineage>
        <taxon>Eukaryota</taxon>
        <taxon>Metazoa</taxon>
        <taxon>Ecdysozoa</taxon>
        <taxon>Arthropoda</taxon>
        <taxon>Crustacea</taxon>
        <taxon>Branchiopoda</taxon>
        <taxon>Diplostraca</taxon>
        <taxon>Cladocera</taxon>
        <taxon>Anomopoda</taxon>
        <taxon>Daphniidae</taxon>
        <taxon>Daphnia</taxon>
        <taxon>Daphnia similis group</taxon>
    </lineage>
</organism>
<feature type="transmembrane region" description="Helical" evidence="7">
    <location>
        <begin position="173"/>
        <end position="193"/>
    </location>
</feature>
<keyword evidence="4 7" id="KW-0812">Transmembrane</keyword>
<feature type="transmembrane region" description="Helical" evidence="7">
    <location>
        <begin position="43"/>
        <end position="68"/>
    </location>
</feature>
<evidence type="ECO:0000256" key="6">
    <source>
        <dbReference type="ARBA" id="ARBA00023136"/>
    </source>
</evidence>
<evidence type="ECO:0000256" key="2">
    <source>
        <dbReference type="ARBA" id="ARBA00008789"/>
    </source>
</evidence>
<evidence type="ECO:0000256" key="1">
    <source>
        <dbReference type="ARBA" id="ARBA00004651"/>
    </source>
</evidence>
<keyword evidence="5 7" id="KW-1133">Transmembrane helix</keyword>
<comment type="caution">
    <text evidence="8">The sequence shown here is derived from an EMBL/GenBank/DDBJ whole genome shotgun (WGS) entry which is preliminary data.</text>
</comment>
<keyword evidence="6 7" id="KW-0472">Membrane</keyword>
<dbReference type="InterPro" id="IPR050895">
    <property type="entry name" value="XK-related_scramblase"/>
</dbReference>
<comment type="similarity">
    <text evidence="2 7">Belongs to the XK family.</text>
</comment>
<dbReference type="EMBL" id="WJBH02000005">
    <property type="protein sequence ID" value="KAI9558492.1"/>
    <property type="molecule type" value="Genomic_DNA"/>
</dbReference>
<dbReference type="GO" id="GO:0043652">
    <property type="term" value="P:engulfment of apoptotic cell"/>
    <property type="evidence" value="ECO:0007669"/>
    <property type="project" value="TreeGrafter"/>
</dbReference>
<feature type="transmembrane region" description="Helical" evidence="7">
    <location>
        <begin position="88"/>
        <end position="109"/>
    </location>
</feature>
<keyword evidence="3" id="KW-1003">Cell membrane</keyword>